<proteinExistence type="predicted"/>
<organism evidence="1 2">
    <name type="scientific">Corchorus capsularis</name>
    <name type="common">Jute</name>
    <dbReference type="NCBI Taxonomy" id="210143"/>
    <lineage>
        <taxon>Eukaryota</taxon>
        <taxon>Viridiplantae</taxon>
        <taxon>Streptophyta</taxon>
        <taxon>Embryophyta</taxon>
        <taxon>Tracheophyta</taxon>
        <taxon>Spermatophyta</taxon>
        <taxon>Magnoliopsida</taxon>
        <taxon>eudicotyledons</taxon>
        <taxon>Gunneridae</taxon>
        <taxon>Pentapetalae</taxon>
        <taxon>rosids</taxon>
        <taxon>malvids</taxon>
        <taxon>Malvales</taxon>
        <taxon>Malvaceae</taxon>
        <taxon>Grewioideae</taxon>
        <taxon>Apeibeae</taxon>
        <taxon>Corchorus</taxon>
    </lineage>
</organism>
<protein>
    <submittedName>
        <fullName evidence="1">Uncharacterized protein</fullName>
    </submittedName>
</protein>
<dbReference type="AlphaFoldDB" id="A0A1R3K3F0"/>
<dbReference type="EMBL" id="AWWV01006387">
    <property type="protein sequence ID" value="OMP01619.1"/>
    <property type="molecule type" value="Genomic_DNA"/>
</dbReference>
<dbReference type="Gramene" id="OMP01619">
    <property type="protein sequence ID" value="OMP01619"/>
    <property type="gene ID" value="CCACVL1_03054"/>
</dbReference>
<gene>
    <name evidence="1" type="ORF">CCACVL1_03054</name>
</gene>
<reference evidence="1 2" key="1">
    <citation type="submission" date="2013-09" db="EMBL/GenBank/DDBJ databases">
        <title>Corchorus capsularis genome sequencing.</title>
        <authorList>
            <person name="Alam M."/>
            <person name="Haque M.S."/>
            <person name="Islam M.S."/>
            <person name="Emdad E.M."/>
            <person name="Islam M.M."/>
            <person name="Ahmed B."/>
            <person name="Halim A."/>
            <person name="Hossen Q.M.M."/>
            <person name="Hossain M.Z."/>
            <person name="Ahmed R."/>
            <person name="Khan M.M."/>
            <person name="Islam R."/>
            <person name="Rashid M.M."/>
            <person name="Khan S.A."/>
            <person name="Rahman M.S."/>
            <person name="Alam M."/>
        </authorList>
    </citation>
    <scope>NUCLEOTIDE SEQUENCE [LARGE SCALE GENOMIC DNA]</scope>
    <source>
        <strain evidence="2">cv. CVL-1</strain>
        <tissue evidence="1">Whole seedling</tissue>
    </source>
</reference>
<accession>A0A1R3K3F0</accession>
<evidence type="ECO:0000313" key="1">
    <source>
        <dbReference type="EMBL" id="OMP01619.1"/>
    </source>
</evidence>
<feature type="non-terminal residue" evidence="1">
    <location>
        <position position="46"/>
    </location>
</feature>
<name>A0A1R3K3F0_COCAP</name>
<comment type="caution">
    <text evidence="1">The sequence shown here is derived from an EMBL/GenBank/DDBJ whole genome shotgun (WGS) entry which is preliminary data.</text>
</comment>
<sequence length="46" mass="5058">MAVTWDKPDLLQNVNPYQSLAGGIGSKHARNSSIPLFMTKEEVEIA</sequence>
<keyword evidence="2" id="KW-1185">Reference proteome</keyword>
<dbReference type="Proteomes" id="UP000188268">
    <property type="component" value="Unassembled WGS sequence"/>
</dbReference>
<evidence type="ECO:0000313" key="2">
    <source>
        <dbReference type="Proteomes" id="UP000188268"/>
    </source>
</evidence>